<keyword evidence="1" id="KW-0812">Transmembrane</keyword>
<evidence type="ECO:0000256" key="1">
    <source>
        <dbReference type="SAM" id="Phobius"/>
    </source>
</evidence>
<dbReference type="AlphaFoldDB" id="A0A538UDJ0"/>
<feature type="transmembrane region" description="Helical" evidence="1">
    <location>
        <begin position="12"/>
        <end position="30"/>
    </location>
</feature>
<evidence type="ECO:0000313" key="3">
    <source>
        <dbReference type="Proteomes" id="UP000319771"/>
    </source>
</evidence>
<evidence type="ECO:0000313" key="2">
    <source>
        <dbReference type="EMBL" id="TMQ73907.1"/>
    </source>
</evidence>
<comment type="caution">
    <text evidence="2">The sequence shown here is derived from an EMBL/GenBank/DDBJ whole genome shotgun (WGS) entry which is preliminary data.</text>
</comment>
<reference evidence="2 3" key="1">
    <citation type="journal article" date="2019" name="Nat. Microbiol.">
        <title>Mediterranean grassland soil C-N compound turnover is dependent on rainfall and depth, and is mediated by genomically divergent microorganisms.</title>
        <authorList>
            <person name="Diamond S."/>
            <person name="Andeer P.F."/>
            <person name="Li Z."/>
            <person name="Crits-Christoph A."/>
            <person name="Burstein D."/>
            <person name="Anantharaman K."/>
            <person name="Lane K.R."/>
            <person name="Thomas B.C."/>
            <person name="Pan C."/>
            <person name="Northen T.R."/>
            <person name="Banfield J.F."/>
        </authorList>
    </citation>
    <scope>NUCLEOTIDE SEQUENCE [LARGE SCALE GENOMIC DNA]</scope>
    <source>
        <strain evidence="2">WS_11</strain>
    </source>
</reference>
<organism evidence="2 3">
    <name type="scientific">Eiseniibacteriota bacterium</name>
    <dbReference type="NCBI Taxonomy" id="2212470"/>
    <lineage>
        <taxon>Bacteria</taxon>
        <taxon>Candidatus Eiseniibacteriota</taxon>
    </lineage>
</organism>
<sequence length="59" mass="6441">MNVIRGWLFDNLGLKLVALLLALLVYLNVYTERPATLIVSFPIQIVDLADSLSLSGAVP</sequence>
<dbReference type="EMBL" id="VBPB01000032">
    <property type="protein sequence ID" value="TMQ73907.1"/>
    <property type="molecule type" value="Genomic_DNA"/>
</dbReference>
<gene>
    <name evidence="2" type="ORF">E6K81_02190</name>
</gene>
<accession>A0A538UDJ0</accession>
<dbReference type="Proteomes" id="UP000319771">
    <property type="component" value="Unassembled WGS sequence"/>
</dbReference>
<keyword evidence="1" id="KW-1133">Transmembrane helix</keyword>
<keyword evidence="1" id="KW-0472">Membrane</keyword>
<proteinExistence type="predicted"/>
<name>A0A538UDJ0_UNCEI</name>
<protein>
    <submittedName>
        <fullName evidence="2">Uncharacterized protein</fullName>
    </submittedName>
</protein>